<organism evidence="1 2">
    <name type="scientific">Pelobates cultripes</name>
    <name type="common">Western spadefoot toad</name>
    <dbReference type="NCBI Taxonomy" id="61616"/>
    <lineage>
        <taxon>Eukaryota</taxon>
        <taxon>Metazoa</taxon>
        <taxon>Chordata</taxon>
        <taxon>Craniata</taxon>
        <taxon>Vertebrata</taxon>
        <taxon>Euteleostomi</taxon>
        <taxon>Amphibia</taxon>
        <taxon>Batrachia</taxon>
        <taxon>Anura</taxon>
        <taxon>Pelobatoidea</taxon>
        <taxon>Pelobatidae</taxon>
        <taxon>Pelobates</taxon>
    </lineage>
</organism>
<dbReference type="AlphaFoldDB" id="A0AAD1RLE3"/>
<protein>
    <submittedName>
        <fullName evidence="1">Uncharacterized protein</fullName>
    </submittedName>
</protein>
<keyword evidence="2" id="KW-1185">Reference proteome</keyword>
<name>A0AAD1RLE3_PELCU</name>
<proteinExistence type="predicted"/>
<reference evidence="1" key="1">
    <citation type="submission" date="2022-03" db="EMBL/GenBank/DDBJ databases">
        <authorList>
            <person name="Alioto T."/>
            <person name="Alioto T."/>
            <person name="Gomez Garrido J."/>
        </authorList>
    </citation>
    <scope>NUCLEOTIDE SEQUENCE</scope>
</reference>
<gene>
    <name evidence="1" type="ORF">PECUL_23A004469</name>
</gene>
<dbReference type="EMBL" id="OW240914">
    <property type="protein sequence ID" value="CAH2273690.1"/>
    <property type="molecule type" value="Genomic_DNA"/>
</dbReference>
<evidence type="ECO:0000313" key="2">
    <source>
        <dbReference type="Proteomes" id="UP001295444"/>
    </source>
</evidence>
<sequence length="91" mass="10517">MEDQANSEFSNSSSEEHEFQMEMKMRLAYNGPNRSAEMLQHNKAEVNTFLKADRDRAYRIRVEGMKQLGGAAPASLMCLLKKKIYFSAFQY</sequence>
<dbReference type="Proteomes" id="UP001295444">
    <property type="component" value="Chromosome 03"/>
</dbReference>
<accession>A0AAD1RLE3</accession>
<evidence type="ECO:0000313" key="1">
    <source>
        <dbReference type="EMBL" id="CAH2273690.1"/>
    </source>
</evidence>